<organism evidence="1 2">
    <name type="scientific">Brevibacterium casei CIP 102111</name>
    <dbReference type="NCBI Taxonomy" id="1255625"/>
    <lineage>
        <taxon>Bacteria</taxon>
        <taxon>Bacillati</taxon>
        <taxon>Actinomycetota</taxon>
        <taxon>Actinomycetes</taxon>
        <taxon>Micrococcales</taxon>
        <taxon>Brevibacteriaceae</taxon>
        <taxon>Brevibacterium</taxon>
    </lineage>
</organism>
<protein>
    <submittedName>
        <fullName evidence="1">Uncharacterized protein</fullName>
    </submittedName>
</protein>
<dbReference type="Proteomes" id="UP000234333">
    <property type="component" value="Unassembled WGS sequence"/>
</dbReference>
<name>A0A2H1K2G9_9MICO</name>
<dbReference type="EMBL" id="FXZC01000006">
    <property type="protein sequence ID" value="SMX93758.1"/>
    <property type="molecule type" value="Genomic_DNA"/>
</dbReference>
<accession>A0A2H1K2G9</accession>
<evidence type="ECO:0000313" key="2">
    <source>
        <dbReference type="Proteomes" id="UP000234333"/>
    </source>
</evidence>
<sequence>MSTAPSMKERTELDRLRQAGRELGASFMPLTKQQAAAVRTILIGSTGKSHEQQIEE</sequence>
<proteinExistence type="predicted"/>
<reference evidence="1 2" key="1">
    <citation type="submission" date="2017-03" db="EMBL/GenBank/DDBJ databases">
        <authorList>
            <person name="Afonso C.L."/>
            <person name="Miller P.J."/>
            <person name="Scott M.A."/>
            <person name="Spackman E."/>
            <person name="Goraichik I."/>
            <person name="Dimitrov K.M."/>
            <person name="Suarez D.L."/>
            <person name="Swayne D.E."/>
        </authorList>
    </citation>
    <scope>NUCLEOTIDE SEQUENCE [LARGE SCALE GENOMIC DNA]</scope>
    <source>
        <strain evidence="1 2">CIP 102111</strain>
    </source>
</reference>
<gene>
    <name evidence="1" type="ORF">BC102111_02813</name>
</gene>
<evidence type="ECO:0000313" key="1">
    <source>
        <dbReference type="EMBL" id="SMX93758.1"/>
    </source>
</evidence>
<dbReference type="AlphaFoldDB" id="A0A2H1K2G9"/>